<accession>A0A1H7VVD3</accession>
<name>A0A1H7VVD3_9BURK</name>
<reference evidence="2" key="1">
    <citation type="submission" date="2016-10" db="EMBL/GenBank/DDBJ databases">
        <authorList>
            <person name="Varghese N."/>
            <person name="Submissions S."/>
        </authorList>
    </citation>
    <scope>NUCLEOTIDE SEQUENCE [LARGE SCALE GENOMIC DNA]</scope>
    <source>
        <strain evidence="2">LMG 26416</strain>
    </source>
</reference>
<dbReference type="Proteomes" id="UP000199120">
    <property type="component" value="Unassembled WGS sequence"/>
</dbReference>
<keyword evidence="2" id="KW-1185">Reference proteome</keyword>
<sequence length="102" mass="11539">MKFLALLTPTAQRTLAEFGPYLVEEEQVVWESYRTGSLREFYFQPSPPVVSLVYEAENAAAVDAELDLLPMIKAGLLDRRVVQLGPWLPLEVVFDKQLMPSV</sequence>
<gene>
    <name evidence="1" type="ORF">SAMN05192542_1289</name>
</gene>
<dbReference type="AlphaFoldDB" id="A0A1H7VVD3"/>
<evidence type="ECO:0000313" key="1">
    <source>
        <dbReference type="EMBL" id="SEM13292.1"/>
    </source>
</evidence>
<protein>
    <recommendedName>
        <fullName evidence="3">Superoxide dismutase</fullName>
    </recommendedName>
</protein>
<evidence type="ECO:0008006" key="3">
    <source>
        <dbReference type="Google" id="ProtNLM"/>
    </source>
</evidence>
<organism evidence="1 2">
    <name type="scientific">Paraburkholderia caballeronis</name>
    <dbReference type="NCBI Taxonomy" id="416943"/>
    <lineage>
        <taxon>Bacteria</taxon>
        <taxon>Pseudomonadati</taxon>
        <taxon>Pseudomonadota</taxon>
        <taxon>Betaproteobacteria</taxon>
        <taxon>Burkholderiales</taxon>
        <taxon>Burkholderiaceae</taxon>
        <taxon>Paraburkholderia</taxon>
    </lineage>
</organism>
<dbReference type="STRING" id="416943.SAMN05445871_4968"/>
<dbReference type="EMBL" id="FOAJ01000028">
    <property type="protein sequence ID" value="SEM13292.1"/>
    <property type="molecule type" value="Genomic_DNA"/>
</dbReference>
<proteinExistence type="predicted"/>
<evidence type="ECO:0000313" key="2">
    <source>
        <dbReference type="Proteomes" id="UP000199120"/>
    </source>
</evidence>